<dbReference type="GO" id="GO:0003729">
    <property type="term" value="F:mRNA binding"/>
    <property type="evidence" value="ECO:0007669"/>
    <property type="project" value="TreeGrafter"/>
</dbReference>
<comment type="caution">
    <text evidence="6">The sequence shown here is derived from an EMBL/GenBank/DDBJ whole genome shotgun (WGS) entry which is preliminary data.</text>
</comment>
<proteinExistence type="inferred from homology"/>
<dbReference type="NCBIfam" id="TIGR01158">
    <property type="entry name" value="SUI1_rel"/>
    <property type="match status" value="1"/>
</dbReference>
<keyword evidence="7" id="KW-1185">Reference proteome</keyword>
<evidence type="ECO:0000313" key="7">
    <source>
        <dbReference type="Proteomes" id="UP000620596"/>
    </source>
</evidence>
<dbReference type="PANTHER" id="PTHR12789:SF0">
    <property type="entry name" value="DENSITY-REGULATED PROTEIN"/>
    <property type="match status" value="1"/>
</dbReference>
<evidence type="ECO:0000313" key="6">
    <source>
        <dbReference type="EMBL" id="GGB11244.1"/>
    </source>
</evidence>
<dbReference type="SUPFAM" id="SSF55159">
    <property type="entry name" value="eIF1-like"/>
    <property type="match status" value="1"/>
</dbReference>
<dbReference type="PROSITE" id="PS50296">
    <property type="entry name" value="SUI1"/>
    <property type="match status" value="1"/>
</dbReference>
<dbReference type="GO" id="GO:0003743">
    <property type="term" value="F:translation initiation factor activity"/>
    <property type="evidence" value="ECO:0007669"/>
    <property type="project" value="UniProtKB-KW"/>
</dbReference>
<sequence>MALGAMGSEAVSPSVHSMKSHSTAGGLVYSTDAGRMCPVCRKALAQCLCRQTRPFPPSDGIVRVSRETKGRGGKSVTVVKGVPLAEPALVQLGKQLKAACGSGGTVKDGVIEVQGDHLASLIELLKKQGFTVKQAGG</sequence>
<dbReference type="Pfam" id="PF01253">
    <property type="entry name" value="SUI1"/>
    <property type="match status" value="1"/>
</dbReference>
<comment type="similarity">
    <text evidence="1">Belongs to the SUI1 family.</text>
</comment>
<accession>A0A916WM91</accession>
<feature type="domain" description="SUI1" evidence="5">
    <location>
        <begin position="63"/>
        <end position="129"/>
    </location>
</feature>
<evidence type="ECO:0000256" key="1">
    <source>
        <dbReference type="ARBA" id="ARBA00005422"/>
    </source>
</evidence>
<evidence type="ECO:0000259" key="5">
    <source>
        <dbReference type="PROSITE" id="PS50296"/>
    </source>
</evidence>
<dbReference type="GO" id="GO:0002188">
    <property type="term" value="P:translation reinitiation"/>
    <property type="evidence" value="ECO:0007669"/>
    <property type="project" value="TreeGrafter"/>
</dbReference>
<dbReference type="Gene3D" id="3.30.780.10">
    <property type="entry name" value="SUI1-like domain"/>
    <property type="match status" value="1"/>
</dbReference>
<keyword evidence="3" id="KW-0648">Protein biosynthesis</keyword>
<name>A0A916WM91_9BURK</name>
<dbReference type="GO" id="GO:0006417">
    <property type="term" value="P:regulation of translation"/>
    <property type="evidence" value="ECO:0007669"/>
    <property type="project" value="UniProtKB-KW"/>
</dbReference>
<keyword evidence="6" id="KW-0396">Initiation factor</keyword>
<dbReference type="InterPro" id="IPR050318">
    <property type="entry name" value="DENR/SUI1_TIF"/>
</dbReference>
<organism evidence="6 7">
    <name type="scientific">Polaromonas eurypsychrophila</name>
    <dbReference type="NCBI Taxonomy" id="1614635"/>
    <lineage>
        <taxon>Bacteria</taxon>
        <taxon>Pseudomonadati</taxon>
        <taxon>Pseudomonadota</taxon>
        <taxon>Betaproteobacteria</taxon>
        <taxon>Burkholderiales</taxon>
        <taxon>Comamonadaceae</taxon>
        <taxon>Polaromonas</taxon>
    </lineage>
</organism>
<dbReference type="CDD" id="cd11567">
    <property type="entry name" value="YciH_like"/>
    <property type="match status" value="1"/>
</dbReference>
<protein>
    <submittedName>
        <fullName evidence="6">Translation initiation factor</fullName>
    </submittedName>
</protein>
<dbReference type="InterPro" id="IPR001950">
    <property type="entry name" value="SUI1"/>
</dbReference>
<dbReference type="NCBIfam" id="NF005297">
    <property type="entry name" value="PRK06824.1"/>
    <property type="match status" value="1"/>
</dbReference>
<gene>
    <name evidence="6" type="ORF">GCM10011496_35250</name>
</gene>
<keyword evidence="2" id="KW-0810">Translation regulation</keyword>
<feature type="region of interest" description="Disordered" evidence="4">
    <location>
        <begin position="1"/>
        <end position="22"/>
    </location>
</feature>
<dbReference type="GO" id="GO:0001731">
    <property type="term" value="P:formation of translation preinitiation complex"/>
    <property type="evidence" value="ECO:0007669"/>
    <property type="project" value="TreeGrafter"/>
</dbReference>
<dbReference type="AlphaFoldDB" id="A0A916WM91"/>
<evidence type="ECO:0000256" key="4">
    <source>
        <dbReference type="SAM" id="MobiDB-lite"/>
    </source>
</evidence>
<dbReference type="PANTHER" id="PTHR12789">
    <property type="entry name" value="DENSITY-REGULATED PROTEIN HOMOLOG"/>
    <property type="match status" value="1"/>
</dbReference>
<dbReference type="EMBL" id="BMIG01000017">
    <property type="protein sequence ID" value="GGB11244.1"/>
    <property type="molecule type" value="Genomic_DNA"/>
</dbReference>
<dbReference type="PIRSF" id="PIRSF037511">
    <property type="entry name" value="Transl_init_SUI1_pro"/>
    <property type="match status" value="1"/>
</dbReference>
<evidence type="ECO:0000256" key="3">
    <source>
        <dbReference type="ARBA" id="ARBA00022917"/>
    </source>
</evidence>
<dbReference type="InterPro" id="IPR005872">
    <property type="entry name" value="SUI1_arc_bac"/>
</dbReference>
<reference evidence="6" key="2">
    <citation type="submission" date="2020-09" db="EMBL/GenBank/DDBJ databases">
        <authorList>
            <person name="Sun Q."/>
            <person name="Zhou Y."/>
        </authorList>
    </citation>
    <scope>NUCLEOTIDE SEQUENCE</scope>
    <source>
        <strain evidence="6">CGMCC 1.15322</strain>
    </source>
</reference>
<evidence type="ECO:0000256" key="2">
    <source>
        <dbReference type="ARBA" id="ARBA00022845"/>
    </source>
</evidence>
<dbReference type="Proteomes" id="UP000620596">
    <property type="component" value="Unassembled WGS sequence"/>
</dbReference>
<reference evidence="6" key="1">
    <citation type="journal article" date="2014" name="Int. J. Syst. Evol. Microbiol.">
        <title>Complete genome sequence of Corynebacterium casei LMG S-19264T (=DSM 44701T), isolated from a smear-ripened cheese.</title>
        <authorList>
            <consortium name="US DOE Joint Genome Institute (JGI-PGF)"/>
            <person name="Walter F."/>
            <person name="Albersmeier A."/>
            <person name="Kalinowski J."/>
            <person name="Ruckert C."/>
        </authorList>
    </citation>
    <scope>NUCLEOTIDE SEQUENCE</scope>
    <source>
        <strain evidence="6">CGMCC 1.15322</strain>
    </source>
</reference>
<dbReference type="InterPro" id="IPR036877">
    <property type="entry name" value="SUI1_dom_sf"/>
</dbReference>